<evidence type="ECO:0000313" key="3">
    <source>
        <dbReference type="Proteomes" id="UP000694865"/>
    </source>
</evidence>
<dbReference type="InterPro" id="IPR011029">
    <property type="entry name" value="DEATH-like_dom_sf"/>
</dbReference>
<name>A0ABM0MV16_SACKO</name>
<reference evidence="4" key="1">
    <citation type="submission" date="2025-08" db="UniProtKB">
        <authorList>
            <consortium name="RefSeq"/>
        </authorList>
    </citation>
    <scope>IDENTIFICATION</scope>
    <source>
        <tissue evidence="4">Testes</tissue>
    </source>
</reference>
<dbReference type="InterPro" id="IPR001875">
    <property type="entry name" value="DED_dom"/>
</dbReference>
<feature type="domain" description="DED" evidence="2">
    <location>
        <begin position="143"/>
        <end position="222"/>
    </location>
</feature>
<keyword evidence="3" id="KW-1185">Reference proteome</keyword>
<dbReference type="SUPFAM" id="SSF47986">
    <property type="entry name" value="DEATH domain"/>
    <property type="match status" value="2"/>
</dbReference>
<dbReference type="SMART" id="SM00031">
    <property type="entry name" value="DED"/>
    <property type="match status" value="2"/>
</dbReference>
<dbReference type="PANTHER" id="PTHR48169">
    <property type="entry name" value="DED DOMAIN-CONTAINING PROTEIN"/>
    <property type="match status" value="1"/>
</dbReference>
<proteinExistence type="predicted"/>
<dbReference type="PANTHER" id="PTHR48169:SF7">
    <property type="entry name" value="CASPASE 10"/>
    <property type="match status" value="1"/>
</dbReference>
<dbReference type="RefSeq" id="XP_006823857.1">
    <property type="nucleotide sequence ID" value="XM_006823794.1"/>
</dbReference>
<protein>
    <submittedName>
        <fullName evidence="4">Uncharacterized protein LOC102801509</fullName>
    </submittedName>
</protein>
<sequence length="225" mass="25867">MSNPDDMDEFITLLEETGAEISDAELASMKRLCTIIPESQRCKMTHASELFLALEKRKVISPTNTSYLYKVLELRSVGRAKLAAKLKKFSETRRELLHVTQDTAQSTSSHPKPIMTGSLLKTRKRQYTDEEPEQKMKKPKLTAFRKLLKEISDDLCPDEVEEMKNLLLDEQLSRQDEHMFTTGMKLFLYLEGAGYISNTNVELLKELLTSINRQPLVDRLQNTCH</sequence>
<evidence type="ECO:0000256" key="1">
    <source>
        <dbReference type="ARBA" id="ARBA00022703"/>
    </source>
</evidence>
<dbReference type="PROSITE" id="PS50168">
    <property type="entry name" value="DED"/>
    <property type="match status" value="2"/>
</dbReference>
<accession>A0ABM0MV16</accession>
<keyword evidence="1" id="KW-0053">Apoptosis</keyword>
<feature type="domain" description="DED" evidence="2">
    <location>
        <begin position="9"/>
        <end position="88"/>
    </location>
</feature>
<gene>
    <name evidence="4" type="primary">LOC102801509</name>
</gene>
<dbReference type="GeneID" id="102801509"/>
<dbReference type="CDD" id="cd00045">
    <property type="entry name" value="DED"/>
    <property type="match status" value="1"/>
</dbReference>
<dbReference type="Pfam" id="PF01335">
    <property type="entry name" value="DED"/>
    <property type="match status" value="2"/>
</dbReference>
<dbReference type="Proteomes" id="UP000694865">
    <property type="component" value="Unplaced"/>
</dbReference>
<evidence type="ECO:0000259" key="2">
    <source>
        <dbReference type="PROSITE" id="PS50168"/>
    </source>
</evidence>
<dbReference type="Gene3D" id="1.10.533.10">
    <property type="entry name" value="Death Domain, Fas"/>
    <property type="match status" value="2"/>
</dbReference>
<evidence type="ECO:0000313" key="4">
    <source>
        <dbReference type="RefSeq" id="XP_006823857.1"/>
    </source>
</evidence>
<organism evidence="3 4">
    <name type="scientific">Saccoglossus kowalevskii</name>
    <name type="common">Acorn worm</name>
    <dbReference type="NCBI Taxonomy" id="10224"/>
    <lineage>
        <taxon>Eukaryota</taxon>
        <taxon>Metazoa</taxon>
        <taxon>Hemichordata</taxon>
        <taxon>Enteropneusta</taxon>
        <taxon>Harrimaniidae</taxon>
        <taxon>Saccoglossus</taxon>
    </lineage>
</organism>